<proteinExistence type="predicted"/>
<dbReference type="PANTHER" id="PTHR48464">
    <property type="match status" value="1"/>
</dbReference>
<reference evidence="2 3" key="1">
    <citation type="journal article" date="2019" name="Genome Biol. Evol.">
        <title>Insights into the evolution of the New World diploid cottons (Gossypium, subgenus Houzingenia) based on genome sequencing.</title>
        <authorList>
            <person name="Grover C.E."/>
            <person name="Arick M.A. 2nd"/>
            <person name="Thrash A."/>
            <person name="Conover J.L."/>
            <person name="Sanders W.S."/>
            <person name="Peterson D.G."/>
            <person name="Frelichowski J.E."/>
            <person name="Scheffler J.A."/>
            <person name="Scheffler B.E."/>
            <person name="Wendel J.F."/>
        </authorList>
    </citation>
    <scope>NUCLEOTIDE SEQUENCE [LARGE SCALE GENOMIC DNA]</scope>
    <source>
        <strain evidence="2">27</strain>
        <tissue evidence="2">Leaf</tissue>
    </source>
</reference>
<organism evidence="2 3">
    <name type="scientific">Gossypium davidsonii</name>
    <name type="common">Davidson's cotton</name>
    <name type="synonym">Gossypium klotzschianum subsp. davidsonii</name>
    <dbReference type="NCBI Taxonomy" id="34287"/>
    <lineage>
        <taxon>Eukaryota</taxon>
        <taxon>Viridiplantae</taxon>
        <taxon>Streptophyta</taxon>
        <taxon>Embryophyta</taxon>
        <taxon>Tracheophyta</taxon>
        <taxon>Spermatophyta</taxon>
        <taxon>Magnoliopsida</taxon>
        <taxon>eudicotyledons</taxon>
        <taxon>Gunneridae</taxon>
        <taxon>Pentapetalae</taxon>
        <taxon>rosids</taxon>
        <taxon>malvids</taxon>
        <taxon>Malvales</taxon>
        <taxon>Malvaceae</taxon>
        <taxon>Malvoideae</taxon>
        <taxon>Gossypium</taxon>
    </lineage>
</organism>
<accession>A0A7J8RX06</accession>
<protein>
    <recommendedName>
        <fullName evidence="4">Myb/SANT-like domain-containing protein</fullName>
    </recommendedName>
</protein>
<feature type="compositionally biased region" description="Polar residues" evidence="1">
    <location>
        <begin position="105"/>
        <end position="122"/>
    </location>
</feature>
<keyword evidence="3" id="KW-1185">Reference proteome</keyword>
<evidence type="ECO:0000313" key="2">
    <source>
        <dbReference type="EMBL" id="MBA0618427.1"/>
    </source>
</evidence>
<evidence type="ECO:0000256" key="1">
    <source>
        <dbReference type="SAM" id="MobiDB-lite"/>
    </source>
</evidence>
<comment type="caution">
    <text evidence="2">The sequence shown here is derived from an EMBL/GenBank/DDBJ whole genome shotgun (WGS) entry which is preliminary data.</text>
</comment>
<name>A0A7J8RX06_GOSDV</name>
<dbReference type="PANTHER" id="PTHR48464:SF1">
    <property type="entry name" value="MYB_SANT-LIKE DOMAIN-CONTAINING PROTEIN"/>
    <property type="match status" value="1"/>
</dbReference>
<dbReference type="EMBL" id="JABFAC010000007">
    <property type="protein sequence ID" value="MBA0618427.1"/>
    <property type="molecule type" value="Genomic_DNA"/>
</dbReference>
<feature type="region of interest" description="Disordered" evidence="1">
    <location>
        <begin position="104"/>
        <end position="127"/>
    </location>
</feature>
<gene>
    <name evidence="2" type="ORF">Godav_027779</name>
</gene>
<dbReference type="AlphaFoldDB" id="A0A7J8RX06"/>
<evidence type="ECO:0000313" key="3">
    <source>
        <dbReference type="Proteomes" id="UP000593561"/>
    </source>
</evidence>
<sequence length="227" mass="25639">MLSGKDNSGFGWDEYRQMVAAEDAAWNSYISSHKAFGQFRHRSFPFYDQLTSIFAKERATGKDAQTVANIVEEIVAKDVATKNNLEEGNNYHGRENDVSLDEMDVSTTQSQPKKPNQDGSTSSKKKQKKIFDGSEYISTSITDIVMLLGENIRIVGLELSRSIAFGKMIQESAQKLYSALCKVEGLTEDERYCALSKILDHPTEMLIFFSLPSSVQLEWVRRFLSDH</sequence>
<dbReference type="Proteomes" id="UP000593561">
    <property type="component" value="Unassembled WGS sequence"/>
</dbReference>
<evidence type="ECO:0008006" key="4">
    <source>
        <dbReference type="Google" id="ProtNLM"/>
    </source>
</evidence>